<organism evidence="2 3">
    <name type="scientific">Mobilicoccus caccae</name>
    <dbReference type="NCBI Taxonomy" id="1859295"/>
    <lineage>
        <taxon>Bacteria</taxon>
        <taxon>Bacillati</taxon>
        <taxon>Actinomycetota</taxon>
        <taxon>Actinomycetes</taxon>
        <taxon>Micrococcales</taxon>
        <taxon>Dermatophilaceae</taxon>
        <taxon>Mobilicoccus</taxon>
    </lineage>
</organism>
<accession>A0ABQ6IV38</accession>
<comment type="caution">
    <text evidence="2">The sequence shown here is derived from an EMBL/GenBank/DDBJ whole genome shotgun (WGS) entry which is preliminary data.</text>
</comment>
<evidence type="ECO:0000313" key="3">
    <source>
        <dbReference type="Proteomes" id="UP001157126"/>
    </source>
</evidence>
<sequence>MKLKLTFLAGTAVGYVLGTRAGRDRYDEMKKQADALWHDPRVQEKVSQAGDTVKEKAPEMGAKLSAAAGSAASAAKDKVSGQGDKDSGLIGEESGSDYTPRETKVQSS</sequence>
<proteinExistence type="predicted"/>
<name>A0ABQ6IV38_9MICO</name>
<dbReference type="Proteomes" id="UP001157126">
    <property type="component" value="Unassembled WGS sequence"/>
</dbReference>
<protein>
    <recommendedName>
        <fullName evidence="4">YtxH domain-containing protein</fullName>
    </recommendedName>
</protein>
<reference evidence="3" key="1">
    <citation type="journal article" date="2019" name="Int. J. Syst. Evol. Microbiol.">
        <title>The Global Catalogue of Microorganisms (GCM) 10K type strain sequencing project: providing services to taxonomists for standard genome sequencing and annotation.</title>
        <authorList>
            <consortium name="The Broad Institute Genomics Platform"/>
            <consortium name="The Broad Institute Genome Sequencing Center for Infectious Disease"/>
            <person name="Wu L."/>
            <person name="Ma J."/>
        </authorList>
    </citation>
    <scope>NUCLEOTIDE SEQUENCE [LARGE SCALE GENOMIC DNA]</scope>
    <source>
        <strain evidence="3">NBRC 113072</strain>
    </source>
</reference>
<evidence type="ECO:0008006" key="4">
    <source>
        <dbReference type="Google" id="ProtNLM"/>
    </source>
</evidence>
<dbReference type="EMBL" id="BSUO01000001">
    <property type="protein sequence ID" value="GMA41158.1"/>
    <property type="molecule type" value="Genomic_DNA"/>
</dbReference>
<feature type="compositionally biased region" description="Basic and acidic residues" evidence="1">
    <location>
        <begin position="99"/>
        <end position="108"/>
    </location>
</feature>
<feature type="region of interest" description="Disordered" evidence="1">
    <location>
        <begin position="64"/>
        <end position="108"/>
    </location>
</feature>
<evidence type="ECO:0000256" key="1">
    <source>
        <dbReference type="SAM" id="MobiDB-lite"/>
    </source>
</evidence>
<dbReference type="RefSeq" id="WP_284304738.1">
    <property type="nucleotide sequence ID" value="NZ_BSUO01000001.1"/>
</dbReference>
<gene>
    <name evidence="2" type="ORF">GCM10025883_32030</name>
</gene>
<feature type="compositionally biased region" description="Low complexity" evidence="1">
    <location>
        <begin position="64"/>
        <end position="74"/>
    </location>
</feature>
<feature type="compositionally biased region" description="Basic and acidic residues" evidence="1">
    <location>
        <begin position="75"/>
        <end position="87"/>
    </location>
</feature>
<keyword evidence="3" id="KW-1185">Reference proteome</keyword>
<evidence type="ECO:0000313" key="2">
    <source>
        <dbReference type="EMBL" id="GMA41158.1"/>
    </source>
</evidence>